<sequence>MADSDCGGCDCSGCECSGCECSDCKCDCDCNGCEGCGDGCCEGCCDGCCAGCEDCSCLGLHGCLGDGCSCHCCDCQDCCGDDNFDGGHQFASHWWLCFLGDSCDGCCNQRRRQGPPEVYVVNSAPGVTVPSVVTAQPPSYEEACVSAVTSQPQKEMPV</sequence>
<gene>
    <name evidence="2 3" type="primary">LOC111106702</name>
</gene>
<dbReference type="RefSeq" id="XP_022297192.1">
    <property type="nucleotide sequence ID" value="XM_022441484.1"/>
</dbReference>
<dbReference type="KEGG" id="cvn:111106702"/>
<dbReference type="GeneID" id="111106702"/>
<organism evidence="1 3">
    <name type="scientific">Crassostrea virginica</name>
    <name type="common">Eastern oyster</name>
    <dbReference type="NCBI Taxonomy" id="6565"/>
    <lineage>
        <taxon>Eukaryota</taxon>
        <taxon>Metazoa</taxon>
        <taxon>Spiralia</taxon>
        <taxon>Lophotrochozoa</taxon>
        <taxon>Mollusca</taxon>
        <taxon>Bivalvia</taxon>
        <taxon>Autobranchia</taxon>
        <taxon>Pteriomorphia</taxon>
        <taxon>Ostreida</taxon>
        <taxon>Ostreoidea</taxon>
        <taxon>Ostreidae</taxon>
        <taxon>Crassostrea</taxon>
    </lineage>
</organism>
<dbReference type="RefSeq" id="XP_022297191.1">
    <property type="nucleotide sequence ID" value="XM_022441483.1"/>
</dbReference>
<evidence type="ECO:0000313" key="3">
    <source>
        <dbReference type="RefSeq" id="XP_022297192.1"/>
    </source>
</evidence>
<evidence type="ECO:0000313" key="1">
    <source>
        <dbReference type="Proteomes" id="UP000694844"/>
    </source>
</evidence>
<reference evidence="2 3" key="1">
    <citation type="submission" date="2025-04" db="UniProtKB">
        <authorList>
            <consortium name="RefSeq"/>
        </authorList>
    </citation>
    <scope>IDENTIFICATION</scope>
    <source>
        <tissue evidence="2 3">Whole sample</tissue>
    </source>
</reference>
<dbReference type="AlphaFoldDB" id="A0A8B8B1A5"/>
<dbReference type="Proteomes" id="UP000694844">
    <property type="component" value="Chromosome 8"/>
</dbReference>
<name>A0A8B8B1A5_CRAVI</name>
<proteinExistence type="predicted"/>
<protein>
    <submittedName>
        <fullName evidence="2 3">Keratin-associated protein 5-8-like</fullName>
    </submittedName>
</protein>
<evidence type="ECO:0000313" key="2">
    <source>
        <dbReference type="RefSeq" id="XP_022297191.1"/>
    </source>
</evidence>
<dbReference type="OrthoDB" id="10465531at2759"/>
<accession>A0A8B8B1A5</accession>
<keyword evidence="1" id="KW-1185">Reference proteome</keyword>